<dbReference type="Proteomes" id="UP000001918">
    <property type="component" value="Chromosome"/>
</dbReference>
<dbReference type="AlphaFoldDB" id="D1AA83"/>
<evidence type="ECO:0000313" key="1">
    <source>
        <dbReference type="EMBL" id="ACY98796.1"/>
    </source>
</evidence>
<keyword evidence="2" id="KW-1185">Reference proteome</keyword>
<accession>D1AA83</accession>
<sequence length="293" mass="32709">MWGAGSQAYGQVPVRVVLRGEPDGWHYVLFDRAGSEQRVPLGGGGAHWQTSGRHGEEPPWWRRHLAEVAESLRERVETAVADRCFELFGVEAHITWLGVDEPILWEGLVTLREPDPARFPGGARPFVVTLQPGRGALLPSADLLFDTCAQDAWAALEEVARACRTPPPRARFLCGWTDHRSVRVGRGLLAVSTERRMDGVDRVGEIYAERPPGWSGNPRLRLRLDGIDLLDEPAEDVLRLLLDLGHAVVRRGRCLRLPELGLTLYERHEHSRHDGRFAGVSLTSPNPRVPHLV</sequence>
<gene>
    <name evidence="1" type="ordered locus">Tcur_3257</name>
</gene>
<evidence type="ECO:0000313" key="2">
    <source>
        <dbReference type="Proteomes" id="UP000001918"/>
    </source>
</evidence>
<dbReference type="HOGENOM" id="CLU_949756_0_0_11"/>
<proteinExistence type="predicted"/>
<reference evidence="1 2" key="1">
    <citation type="journal article" date="2011" name="Stand. Genomic Sci.">
        <title>Complete genome sequence of Thermomonospora curvata type strain (B9).</title>
        <authorList>
            <person name="Chertkov O."/>
            <person name="Sikorski J."/>
            <person name="Nolan M."/>
            <person name="Lapidus A."/>
            <person name="Lucas S."/>
            <person name="Del Rio T.G."/>
            <person name="Tice H."/>
            <person name="Cheng J.F."/>
            <person name="Goodwin L."/>
            <person name="Pitluck S."/>
            <person name="Liolios K."/>
            <person name="Ivanova N."/>
            <person name="Mavromatis K."/>
            <person name="Mikhailova N."/>
            <person name="Ovchinnikova G."/>
            <person name="Pati A."/>
            <person name="Chen A."/>
            <person name="Palaniappan K."/>
            <person name="Djao O.D."/>
            <person name="Land M."/>
            <person name="Hauser L."/>
            <person name="Chang Y.J."/>
            <person name="Jeffries C.D."/>
            <person name="Brettin T."/>
            <person name="Han C."/>
            <person name="Detter J.C."/>
            <person name="Rohde M."/>
            <person name="Goker M."/>
            <person name="Woyke T."/>
            <person name="Bristow J."/>
            <person name="Eisen J.A."/>
            <person name="Markowitz V."/>
            <person name="Hugenholtz P."/>
            <person name="Klenk H.P."/>
            <person name="Kyrpides N.C."/>
        </authorList>
    </citation>
    <scope>NUCLEOTIDE SEQUENCE [LARGE SCALE GENOMIC DNA]</scope>
    <source>
        <strain evidence="2">ATCC 19995 / DSM 43183 / JCM 3096 / KCTC 9072 / NBRC 15933 / NCIMB 10081 / Henssen B9</strain>
    </source>
</reference>
<organism evidence="1 2">
    <name type="scientific">Thermomonospora curvata (strain ATCC 19995 / DSM 43183 / JCM 3096 / KCTC 9072 / NBRC 15933 / NCIMB 10081 / Henssen B9)</name>
    <dbReference type="NCBI Taxonomy" id="471852"/>
    <lineage>
        <taxon>Bacteria</taxon>
        <taxon>Bacillati</taxon>
        <taxon>Actinomycetota</taxon>
        <taxon>Actinomycetes</taxon>
        <taxon>Streptosporangiales</taxon>
        <taxon>Thermomonosporaceae</taxon>
        <taxon>Thermomonospora</taxon>
    </lineage>
</organism>
<name>D1AA83_THECD</name>
<dbReference type="KEGG" id="tcu:Tcur_3257"/>
<protein>
    <submittedName>
        <fullName evidence="1">Uncharacterized protein</fullName>
    </submittedName>
</protein>
<dbReference type="STRING" id="471852.Tcur_3257"/>
<dbReference type="EMBL" id="CP001738">
    <property type="protein sequence ID" value="ACY98796.1"/>
    <property type="molecule type" value="Genomic_DNA"/>
</dbReference>